<keyword evidence="1" id="KW-0808">Transferase</keyword>
<proteinExistence type="predicted"/>
<evidence type="ECO:0000313" key="2">
    <source>
        <dbReference type="Proteomes" id="UP000505210"/>
    </source>
</evidence>
<dbReference type="PANTHER" id="PTHR43179:SF7">
    <property type="entry name" value="RHAMNOSYLTRANSFERASE WBBL"/>
    <property type="match status" value="1"/>
</dbReference>
<accession>A0A6M8BIX0</accession>
<sequence>MTQSLPLTPATRLLVVIVNYRTPDLTIDTLRSLVPEIQAMPDTRVVVTDNLSSDDSVTKIGGAIAAEGWDSWCTFMPLPKNGGFAYGNNAAIRPALQSEHPPDYVLLLNPDTIVRPRALQVLVQFMDEHPSVGIAGSRLEDPDGTPQRSAFRFHTLLSEIDSGLRLGAVSQLLNRWTVAPPVSDETFQTDWVAGASMIIRREVFDAVGLMDEEYFMYYEEMDFCLQAYRAGWPCWYVPESHVVHLVGQSSGVTNQKQAPKRRPQYWFDSRRRYFVKNHGWLYAAATDAVWASTFALWRLRRVLQQKPDADPPNFLSDFIANSVFLKGADIKPARCS</sequence>
<dbReference type="Proteomes" id="UP000505210">
    <property type="component" value="Chromosome"/>
</dbReference>
<dbReference type="RefSeq" id="WP_172356386.1">
    <property type="nucleotide sequence ID" value="NZ_CP053661.1"/>
</dbReference>
<dbReference type="EMBL" id="CP053661">
    <property type="protein sequence ID" value="QKD83023.1"/>
    <property type="molecule type" value="Genomic_DNA"/>
</dbReference>
<gene>
    <name evidence="1" type="ORF">HPC62_13195</name>
</gene>
<dbReference type="Pfam" id="PF13641">
    <property type="entry name" value="Glyco_tranf_2_3"/>
    <property type="match status" value="1"/>
</dbReference>
<dbReference type="CDD" id="cd04186">
    <property type="entry name" value="GT_2_like_c"/>
    <property type="match status" value="1"/>
</dbReference>
<dbReference type="KEGG" id="theu:HPC62_13195"/>
<reference evidence="1 2" key="1">
    <citation type="submission" date="2020-05" db="EMBL/GenBank/DDBJ databases">
        <title>Complete genome sequence of of a novel Thermoleptolyngbya strain isolated from hot springs of Ganzi, Sichuan China.</title>
        <authorList>
            <person name="Tang J."/>
            <person name="Daroch M."/>
            <person name="Li L."/>
            <person name="Waleron K."/>
            <person name="Waleron M."/>
            <person name="Waleron M."/>
        </authorList>
    </citation>
    <scope>NUCLEOTIDE SEQUENCE [LARGE SCALE GENOMIC DNA]</scope>
    <source>
        <strain evidence="1 2">PKUAC-SCTA183</strain>
    </source>
</reference>
<dbReference type="AlphaFoldDB" id="A0A6M8BIX0"/>
<dbReference type="Gene3D" id="3.90.550.10">
    <property type="entry name" value="Spore Coat Polysaccharide Biosynthesis Protein SpsA, Chain A"/>
    <property type="match status" value="1"/>
</dbReference>
<keyword evidence="2" id="KW-1185">Reference proteome</keyword>
<dbReference type="InterPro" id="IPR029044">
    <property type="entry name" value="Nucleotide-diphossugar_trans"/>
</dbReference>
<dbReference type="GO" id="GO:0016740">
    <property type="term" value="F:transferase activity"/>
    <property type="evidence" value="ECO:0007669"/>
    <property type="project" value="UniProtKB-KW"/>
</dbReference>
<evidence type="ECO:0000313" key="1">
    <source>
        <dbReference type="EMBL" id="QKD83023.1"/>
    </source>
</evidence>
<protein>
    <submittedName>
        <fullName evidence="1">Glycosyltransferase family 2 protein</fullName>
    </submittedName>
</protein>
<name>A0A6M8BIX0_9CYAN</name>
<dbReference type="PANTHER" id="PTHR43179">
    <property type="entry name" value="RHAMNOSYLTRANSFERASE WBBL"/>
    <property type="match status" value="1"/>
</dbReference>
<dbReference type="SUPFAM" id="SSF53448">
    <property type="entry name" value="Nucleotide-diphospho-sugar transferases"/>
    <property type="match status" value="1"/>
</dbReference>
<organism evidence="1 2">
    <name type="scientific">Thermoleptolyngbya sichuanensis A183</name>
    <dbReference type="NCBI Taxonomy" id="2737172"/>
    <lineage>
        <taxon>Bacteria</taxon>
        <taxon>Bacillati</taxon>
        <taxon>Cyanobacteriota</taxon>
        <taxon>Cyanophyceae</taxon>
        <taxon>Oculatellales</taxon>
        <taxon>Oculatellaceae</taxon>
        <taxon>Thermoleptolyngbya</taxon>
        <taxon>Thermoleptolyngbya sichuanensis</taxon>
    </lineage>
</organism>